<dbReference type="SUPFAM" id="SSF56176">
    <property type="entry name" value="FAD-binding/transporter-associated domain-like"/>
    <property type="match status" value="1"/>
</dbReference>
<dbReference type="InterPro" id="IPR016164">
    <property type="entry name" value="FAD-linked_Oxase-like_C"/>
</dbReference>
<dbReference type="PROSITE" id="PS51387">
    <property type="entry name" value="FAD_PCMH"/>
    <property type="match status" value="1"/>
</dbReference>
<proteinExistence type="predicted"/>
<dbReference type="SUPFAM" id="SSF55103">
    <property type="entry name" value="FAD-linked oxidases, C-terminal domain"/>
    <property type="match status" value="1"/>
</dbReference>
<sequence>MSWAAHTAAASDVVAGVPARVALEPASLEEAADAMSALARDRLCVTFVGGGTELGLGAAPARLDAVLHTHRLAGVKDHAPADQIVHVGAGLTLAALQRHLAPHGQRLALDAPRPERATLGGLLAANGFGPRRTRYGTLRDLVIGITVVRADGTVARGGGKVVKNVAGFDLPRLFCGSLGTLGLVAEVILRLHPLPEASETVVVPGLSAVEARGVARAAAAAFLEPTAAIALPEEGGRFRLLLRFEGFGPGVKDQADRLAALAVAEGRRPERLAGADEAAAWARHDALRTAGDVWLKAAFVPAAIDAAAASLAEAGRALRGGALLLYPTLGLAWVTGTLEDGAAPAVAAAVEAARGALRAGHGSVVVAAAPTALRARLDAWGTAPGGLAVMQRLKHELDPDGRLAPGRLAGGI</sequence>
<evidence type="ECO:0000259" key="3">
    <source>
        <dbReference type="PROSITE" id="PS51387"/>
    </source>
</evidence>
<dbReference type="InterPro" id="IPR016169">
    <property type="entry name" value="FAD-bd_PCMH_sub2"/>
</dbReference>
<dbReference type="InterPro" id="IPR036318">
    <property type="entry name" value="FAD-bd_PCMH-like_sf"/>
</dbReference>
<dbReference type="EMBL" id="AP025591">
    <property type="protein sequence ID" value="BDG05760.1"/>
    <property type="molecule type" value="Genomic_DNA"/>
</dbReference>
<evidence type="ECO:0000256" key="2">
    <source>
        <dbReference type="ARBA" id="ARBA00022827"/>
    </source>
</evidence>
<protein>
    <submittedName>
        <fullName evidence="4">FAD-linked oxidase</fullName>
    </submittedName>
</protein>
<evidence type="ECO:0000256" key="1">
    <source>
        <dbReference type="ARBA" id="ARBA00022630"/>
    </source>
</evidence>
<dbReference type="Pfam" id="PF01565">
    <property type="entry name" value="FAD_binding_4"/>
    <property type="match status" value="1"/>
</dbReference>
<organism evidence="4 5">
    <name type="scientific">Anaeromyxobacter oryzae</name>
    <dbReference type="NCBI Taxonomy" id="2918170"/>
    <lineage>
        <taxon>Bacteria</taxon>
        <taxon>Pseudomonadati</taxon>
        <taxon>Myxococcota</taxon>
        <taxon>Myxococcia</taxon>
        <taxon>Myxococcales</taxon>
        <taxon>Cystobacterineae</taxon>
        <taxon>Anaeromyxobacteraceae</taxon>
        <taxon>Anaeromyxobacter</taxon>
    </lineage>
</organism>
<keyword evidence="5" id="KW-1185">Reference proteome</keyword>
<evidence type="ECO:0000313" key="4">
    <source>
        <dbReference type="EMBL" id="BDG05760.1"/>
    </source>
</evidence>
<dbReference type="InterPro" id="IPR016166">
    <property type="entry name" value="FAD-bd_PCMH"/>
</dbReference>
<dbReference type="PANTHER" id="PTHR11748:SF103">
    <property type="entry name" value="GLYCOLATE OXIDASE SUBUNIT GLCE"/>
    <property type="match status" value="1"/>
</dbReference>
<dbReference type="Proteomes" id="UP001162891">
    <property type="component" value="Chromosome"/>
</dbReference>
<name>A0ABM7X1V8_9BACT</name>
<gene>
    <name evidence="4" type="ORF">AMOR_47560</name>
</gene>
<reference evidence="5" key="1">
    <citation type="journal article" date="2022" name="Int. J. Syst. Evol. Microbiol.">
        <title>Anaeromyxobacter oryzae sp. nov., Anaeromyxobacter diazotrophicus sp. nov. and Anaeromyxobacter paludicola sp. nov., isolated from paddy soils.</title>
        <authorList>
            <person name="Itoh H."/>
            <person name="Xu Z."/>
            <person name="Mise K."/>
            <person name="Masuda Y."/>
            <person name="Ushijima N."/>
            <person name="Hayakawa C."/>
            <person name="Shiratori Y."/>
            <person name="Senoo K."/>
        </authorList>
    </citation>
    <scope>NUCLEOTIDE SEQUENCE [LARGE SCALE GENOMIC DNA]</scope>
    <source>
        <strain evidence="5">Red232</strain>
    </source>
</reference>
<dbReference type="RefSeq" id="WP_248354865.1">
    <property type="nucleotide sequence ID" value="NZ_AP025591.1"/>
</dbReference>
<dbReference type="PANTHER" id="PTHR11748">
    <property type="entry name" value="D-LACTATE DEHYDROGENASE"/>
    <property type="match status" value="1"/>
</dbReference>
<feature type="domain" description="FAD-binding PCMH-type" evidence="3">
    <location>
        <begin position="14"/>
        <end position="194"/>
    </location>
</feature>
<dbReference type="Gene3D" id="3.30.465.10">
    <property type="match status" value="1"/>
</dbReference>
<keyword evidence="1" id="KW-0285">Flavoprotein</keyword>
<evidence type="ECO:0000313" key="5">
    <source>
        <dbReference type="Proteomes" id="UP001162891"/>
    </source>
</evidence>
<keyword evidence="2" id="KW-0274">FAD</keyword>
<dbReference type="InterPro" id="IPR006094">
    <property type="entry name" value="Oxid_FAD_bind_N"/>
</dbReference>
<accession>A0ABM7X1V8</accession>